<dbReference type="GO" id="GO:0006598">
    <property type="term" value="P:polyamine catabolic process"/>
    <property type="evidence" value="ECO:0007669"/>
    <property type="project" value="TreeGrafter"/>
</dbReference>
<comment type="similarity">
    <text evidence="1">Belongs to the peptidase C26 family.</text>
</comment>
<comment type="function">
    <text evidence="3">Involved in the breakdown of putrescine via hydrolysis of the gamma-glutamyl linkage of gamma-glutamyl-gamma-aminobutyrate.</text>
</comment>
<dbReference type="EMBL" id="JACYTR010000064">
    <property type="protein sequence ID" value="MBD8527776.1"/>
    <property type="molecule type" value="Genomic_DNA"/>
</dbReference>
<dbReference type="InterPro" id="IPR011697">
    <property type="entry name" value="Peptidase_C26"/>
</dbReference>
<dbReference type="Proteomes" id="UP000613768">
    <property type="component" value="Unassembled WGS sequence"/>
</dbReference>
<dbReference type="AlphaFoldDB" id="A0AAW3ZNU4"/>
<dbReference type="InterPro" id="IPR044668">
    <property type="entry name" value="PuuD-like"/>
</dbReference>
<name>A0AAW3ZNU4_9GAMM</name>
<dbReference type="EC" id="3.5.1.94" evidence="5"/>
<evidence type="ECO:0000256" key="1">
    <source>
        <dbReference type="ARBA" id="ARBA00011083"/>
    </source>
</evidence>
<comment type="pathway">
    <text evidence="4">Amine and polyamine degradation; putrescine degradation; 4-aminobutanoate from putrescine: step 4/4.</text>
</comment>
<gene>
    <name evidence="6" type="ORF">IFO71_18675</name>
</gene>
<reference evidence="6 7" key="1">
    <citation type="submission" date="2020-09" db="EMBL/GenBank/DDBJ databases">
        <title>Pseudoxanthomonas sp. CAU 1598 isolated from sand of Yaerae Beach.</title>
        <authorList>
            <person name="Kim W."/>
        </authorList>
    </citation>
    <scope>NUCLEOTIDE SEQUENCE [LARGE SCALE GENOMIC DNA]</scope>
    <source>
        <strain evidence="6 7">CAU 1598</strain>
    </source>
</reference>
<dbReference type="PROSITE" id="PS51273">
    <property type="entry name" value="GATASE_TYPE_1"/>
    <property type="match status" value="1"/>
</dbReference>
<dbReference type="SUPFAM" id="SSF52317">
    <property type="entry name" value="Class I glutamine amidotransferase-like"/>
    <property type="match status" value="1"/>
</dbReference>
<dbReference type="GO" id="GO:0033969">
    <property type="term" value="F:gamma-glutamyl-gamma-aminobutyrate hydrolase activity"/>
    <property type="evidence" value="ECO:0007669"/>
    <property type="project" value="UniProtKB-EC"/>
</dbReference>
<proteinExistence type="inferred from homology"/>
<dbReference type="Gene3D" id="3.40.50.880">
    <property type="match status" value="1"/>
</dbReference>
<evidence type="ECO:0000256" key="2">
    <source>
        <dbReference type="ARBA" id="ARBA00052718"/>
    </source>
</evidence>
<accession>A0AAW3ZNU4</accession>
<dbReference type="GO" id="GO:0005829">
    <property type="term" value="C:cytosol"/>
    <property type="evidence" value="ECO:0007669"/>
    <property type="project" value="TreeGrafter"/>
</dbReference>
<dbReference type="InterPro" id="IPR029062">
    <property type="entry name" value="Class_I_gatase-like"/>
</dbReference>
<comment type="catalytic activity">
    <reaction evidence="2">
        <text>4-(gamma-L-glutamylamino)butanoate + H2O = 4-aminobutanoate + L-glutamate</text>
        <dbReference type="Rhea" id="RHEA:19737"/>
        <dbReference type="ChEBI" id="CHEBI:15377"/>
        <dbReference type="ChEBI" id="CHEBI:29985"/>
        <dbReference type="ChEBI" id="CHEBI:58800"/>
        <dbReference type="ChEBI" id="CHEBI:59888"/>
        <dbReference type="EC" id="3.5.1.94"/>
    </reaction>
</comment>
<keyword evidence="6" id="KW-0378">Hydrolase</keyword>
<evidence type="ECO:0000256" key="4">
    <source>
        <dbReference type="ARBA" id="ARBA00060634"/>
    </source>
</evidence>
<keyword evidence="7" id="KW-1185">Reference proteome</keyword>
<evidence type="ECO:0000313" key="7">
    <source>
        <dbReference type="Proteomes" id="UP000613768"/>
    </source>
</evidence>
<comment type="caution">
    <text evidence="6">The sequence shown here is derived from an EMBL/GenBank/DDBJ whole genome shotgun (WGS) entry which is preliminary data.</text>
</comment>
<dbReference type="Pfam" id="PF07722">
    <property type="entry name" value="Peptidase_C26"/>
    <property type="match status" value="1"/>
</dbReference>
<dbReference type="PANTHER" id="PTHR43235">
    <property type="entry name" value="GLUTAMINE AMIDOTRANSFERASE PB2B2.05-RELATED"/>
    <property type="match status" value="1"/>
</dbReference>
<organism evidence="6 7">
    <name type="scientific">Pseudomarimonas arenosa</name>
    <dbReference type="NCBI Taxonomy" id="2774145"/>
    <lineage>
        <taxon>Bacteria</taxon>
        <taxon>Pseudomonadati</taxon>
        <taxon>Pseudomonadota</taxon>
        <taxon>Gammaproteobacteria</taxon>
        <taxon>Lysobacterales</taxon>
        <taxon>Lysobacteraceae</taxon>
        <taxon>Pseudomarimonas</taxon>
    </lineage>
</organism>
<dbReference type="CDD" id="cd01745">
    <property type="entry name" value="GATase1_2"/>
    <property type="match status" value="1"/>
</dbReference>
<evidence type="ECO:0000313" key="6">
    <source>
        <dbReference type="EMBL" id="MBD8527776.1"/>
    </source>
</evidence>
<evidence type="ECO:0000256" key="5">
    <source>
        <dbReference type="ARBA" id="ARBA00066788"/>
    </source>
</evidence>
<sequence length="243" mass="26749">MIGPHPFQSVGEKYLRALREAADVEPLIVPGLVPAGEIDPWLDRVDGVFLTGSHSNLEPHHYGASKGDDDFLFDPLRDQLSLAVIRAALQRRLPLFAVCRGLQEVNVVCGGTLLQRVHEQPGHFDHREDLNQPLDQQYAPAHKVRLRPGSLLALAAAKEEVEVNSLHGQGIDRLGDGLQADAWAEDGLIEAFSLAHAGQYCVAVQWHPEWKVAENPFYLALFEQFGAACRQFAANRLANSSSP</sequence>
<evidence type="ECO:0000256" key="3">
    <source>
        <dbReference type="ARBA" id="ARBA00055068"/>
    </source>
</evidence>
<dbReference type="PANTHER" id="PTHR43235:SF1">
    <property type="entry name" value="GLUTAMINE AMIDOTRANSFERASE PB2B2.05-RELATED"/>
    <property type="match status" value="1"/>
</dbReference>
<dbReference type="FunFam" id="3.40.50.880:FF:000030">
    <property type="entry name" value="Gamma-glutamyl-gamma-aminobutyrate hydrolase PuuD"/>
    <property type="match status" value="1"/>
</dbReference>
<protein>
    <recommendedName>
        <fullName evidence="5">gamma-glutamyl-gamma-aminobutyrate hydrolase</fullName>
        <ecNumber evidence="5">3.5.1.94</ecNumber>
    </recommendedName>
</protein>